<proteinExistence type="predicted"/>
<dbReference type="EMBL" id="JARJCM010000164">
    <property type="protein sequence ID" value="KAJ7024771.1"/>
    <property type="molecule type" value="Genomic_DNA"/>
</dbReference>
<gene>
    <name evidence="2" type="ORF">C8F04DRAFT_1192065</name>
</gene>
<accession>A0AAD6WVB8</accession>
<organism evidence="2 3">
    <name type="scientific">Mycena alexandri</name>
    <dbReference type="NCBI Taxonomy" id="1745969"/>
    <lineage>
        <taxon>Eukaryota</taxon>
        <taxon>Fungi</taxon>
        <taxon>Dikarya</taxon>
        <taxon>Basidiomycota</taxon>
        <taxon>Agaricomycotina</taxon>
        <taxon>Agaricomycetes</taxon>
        <taxon>Agaricomycetidae</taxon>
        <taxon>Agaricales</taxon>
        <taxon>Marasmiineae</taxon>
        <taxon>Mycenaceae</taxon>
        <taxon>Mycena</taxon>
    </lineage>
</organism>
<dbReference type="Gene3D" id="1.25.40.10">
    <property type="entry name" value="Tetratricopeptide repeat domain"/>
    <property type="match status" value="1"/>
</dbReference>
<feature type="region of interest" description="Disordered" evidence="1">
    <location>
        <begin position="187"/>
        <end position="257"/>
    </location>
</feature>
<dbReference type="SUPFAM" id="SSF48452">
    <property type="entry name" value="TPR-like"/>
    <property type="match status" value="1"/>
</dbReference>
<evidence type="ECO:0000313" key="3">
    <source>
        <dbReference type="Proteomes" id="UP001218188"/>
    </source>
</evidence>
<sequence>MAYENRPPDICGNKYTKKQVANLNLREGAGSSALFCKCLNSIRGKDSELVGLCLERLGDINYWEGSYHDSSWSTILLAHSLKQKEKLGIYKGLQFMGDIFLQENDEATAISLFMLALQCFTQMDVHRSRAECMIRLGDISEKNGDLFNALELWEMARPLFERSSQTKHIQATNKRIARVDQDLSVPTGKVDEENFETEPELDQAEAERVAVRKHAQPVMQDSSPRPHPSAVYTQLHRQPPLELEEDGEFKENTVQHN</sequence>
<reference evidence="2" key="1">
    <citation type="submission" date="2023-03" db="EMBL/GenBank/DDBJ databases">
        <title>Massive genome expansion in bonnet fungi (Mycena s.s.) driven by repeated elements and novel gene families across ecological guilds.</title>
        <authorList>
            <consortium name="Lawrence Berkeley National Laboratory"/>
            <person name="Harder C.B."/>
            <person name="Miyauchi S."/>
            <person name="Viragh M."/>
            <person name="Kuo A."/>
            <person name="Thoen E."/>
            <person name="Andreopoulos B."/>
            <person name="Lu D."/>
            <person name="Skrede I."/>
            <person name="Drula E."/>
            <person name="Henrissat B."/>
            <person name="Morin E."/>
            <person name="Kohler A."/>
            <person name="Barry K."/>
            <person name="LaButti K."/>
            <person name="Morin E."/>
            <person name="Salamov A."/>
            <person name="Lipzen A."/>
            <person name="Mereny Z."/>
            <person name="Hegedus B."/>
            <person name="Baldrian P."/>
            <person name="Stursova M."/>
            <person name="Weitz H."/>
            <person name="Taylor A."/>
            <person name="Grigoriev I.V."/>
            <person name="Nagy L.G."/>
            <person name="Martin F."/>
            <person name="Kauserud H."/>
        </authorList>
    </citation>
    <scope>NUCLEOTIDE SEQUENCE</scope>
    <source>
        <strain evidence="2">CBHHK200</strain>
    </source>
</reference>
<evidence type="ECO:0000313" key="2">
    <source>
        <dbReference type="EMBL" id="KAJ7024771.1"/>
    </source>
</evidence>
<comment type="caution">
    <text evidence="2">The sequence shown here is derived from an EMBL/GenBank/DDBJ whole genome shotgun (WGS) entry which is preliminary data.</text>
</comment>
<dbReference type="AlphaFoldDB" id="A0AAD6WVB8"/>
<protein>
    <submittedName>
        <fullName evidence="2">Uncharacterized protein</fullName>
    </submittedName>
</protein>
<keyword evidence="3" id="KW-1185">Reference proteome</keyword>
<dbReference type="InterPro" id="IPR011990">
    <property type="entry name" value="TPR-like_helical_dom_sf"/>
</dbReference>
<evidence type="ECO:0000256" key="1">
    <source>
        <dbReference type="SAM" id="MobiDB-lite"/>
    </source>
</evidence>
<name>A0AAD6WVB8_9AGAR</name>
<feature type="compositionally biased region" description="Acidic residues" evidence="1">
    <location>
        <begin position="193"/>
        <end position="204"/>
    </location>
</feature>
<dbReference type="Proteomes" id="UP001218188">
    <property type="component" value="Unassembled WGS sequence"/>
</dbReference>